<reference evidence="13" key="1">
    <citation type="submission" date="2020-10" db="EMBL/GenBank/DDBJ databases">
        <authorList>
            <person name="Kadnikov V."/>
            <person name="Beletsky A.V."/>
            <person name="Mardanov A.V."/>
            <person name="Karnachuk O.V."/>
            <person name="Ravin N.V."/>
        </authorList>
    </citation>
    <scope>NUCLEOTIDE SEQUENCE</scope>
    <source>
        <strain evidence="13">Bu02</strain>
    </source>
</reference>
<proteinExistence type="inferred from homology"/>
<evidence type="ECO:0000256" key="8">
    <source>
        <dbReference type="ARBA" id="ARBA00023144"/>
    </source>
</evidence>
<comment type="subunit">
    <text evidence="11">Homodimer.</text>
</comment>
<evidence type="ECO:0000256" key="7">
    <source>
        <dbReference type="ARBA" id="ARBA00023027"/>
    </source>
</evidence>
<name>A0AAT9LEX1_9FIRM</name>
<evidence type="ECO:0000256" key="5">
    <source>
        <dbReference type="ARBA" id="ARBA00013189"/>
    </source>
</evidence>
<protein>
    <recommendedName>
        <fullName evidence="6 11">UDP-glucose 4-epimerase</fullName>
        <ecNumber evidence="5 11">5.1.3.2</ecNumber>
    </recommendedName>
</protein>
<comment type="similarity">
    <text evidence="4 11">Belongs to the NAD(P)-dependent epimerase/dehydratase family.</text>
</comment>
<keyword evidence="10 11" id="KW-0119">Carbohydrate metabolism</keyword>
<comment type="cofactor">
    <cofactor evidence="2 11">
        <name>NAD(+)</name>
        <dbReference type="ChEBI" id="CHEBI:57540"/>
    </cofactor>
</comment>
<dbReference type="GO" id="GO:0003978">
    <property type="term" value="F:UDP-glucose 4-epimerase activity"/>
    <property type="evidence" value="ECO:0007669"/>
    <property type="project" value="UniProtKB-UniRule"/>
</dbReference>
<reference evidence="13" key="2">
    <citation type="journal article" date="2023" name="Biology">
        <title>Prokaryotic Life Associated with Coal-Fire Gas Vents Revealed by Metagenomics.</title>
        <authorList>
            <person name="Kadnikov V.V."/>
            <person name="Mardanov A.V."/>
            <person name="Beletsky A.V."/>
            <person name="Karnachuk O.V."/>
            <person name="Ravin N.V."/>
        </authorList>
    </citation>
    <scope>NUCLEOTIDE SEQUENCE</scope>
    <source>
        <strain evidence="13">Bu02</strain>
    </source>
</reference>
<accession>A0AAT9LEX1</accession>
<keyword evidence="7 11" id="KW-0520">NAD</keyword>
<evidence type="ECO:0000256" key="1">
    <source>
        <dbReference type="ARBA" id="ARBA00000083"/>
    </source>
</evidence>
<dbReference type="EC" id="5.1.3.2" evidence="5 11"/>
<gene>
    <name evidence="13" type="primary">galE</name>
    <name evidence="13" type="ORF">IMF26_02545</name>
</gene>
<sequence length="335" mass="36544">MEEPYGHRSPGKVLVTGGAGYIGAHTVKALLDSGYEVVVYDDLSRGHPEQIPGVPLVIGCLEDEEALEDVFSSEKFDSVIHFASESQVGESCHHPDKYFRRNVIGGLTLFSVMVKRGVKKLVFSSSAAVYGDPEIIPIPETHPINPKNPYGETKAFLERALVWYDRAYGLKSISLRYFNAAGADPKGTMGEDHDPETHLIPLICESVLTGKPLTVFGNDYPTPDGTAIRDYVHVTDLADAHVRALRLLESGGETSSINLGSGRGYSVLEVIRAVEEVTGKKVPYEIGPRRAGDPAVLVASCEKAKEVLGWEPLHSTLDEIARTAWNWYVKSHASS</sequence>
<dbReference type="Pfam" id="PF01370">
    <property type="entry name" value="Epimerase"/>
    <property type="match status" value="1"/>
</dbReference>
<evidence type="ECO:0000256" key="3">
    <source>
        <dbReference type="ARBA" id="ARBA00004947"/>
    </source>
</evidence>
<evidence type="ECO:0000256" key="6">
    <source>
        <dbReference type="ARBA" id="ARBA00018569"/>
    </source>
</evidence>
<dbReference type="AlphaFoldDB" id="A0AAT9LEX1"/>
<evidence type="ECO:0000313" key="13">
    <source>
        <dbReference type="EMBL" id="QUL99550.1"/>
    </source>
</evidence>
<comment type="pathway">
    <text evidence="3 11">Carbohydrate metabolism; galactose metabolism.</text>
</comment>
<organism evidence="13">
    <name type="scientific">Candidatus Fermentithermobacillus carboniphilus</name>
    <dbReference type="NCBI Taxonomy" id="3085328"/>
    <lineage>
        <taxon>Bacteria</taxon>
        <taxon>Bacillati</taxon>
        <taxon>Bacillota</taxon>
        <taxon>Candidatus Fermentithermobacillia</taxon>
        <taxon>Candidatus Fermentithermobacillales</taxon>
        <taxon>Candidatus Fermentithermobacillaceae</taxon>
        <taxon>Candidatus Fermentithermobacillus</taxon>
    </lineage>
</organism>
<dbReference type="InterPro" id="IPR005886">
    <property type="entry name" value="UDP_G4E"/>
</dbReference>
<evidence type="ECO:0000256" key="11">
    <source>
        <dbReference type="RuleBase" id="RU366046"/>
    </source>
</evidence>
<feature type="domain" description="NAD-dependent epimerase/dehydratase" evidence="12">
    <location>
        <begin position="13"/>
        <end position="260"/>
    </location>
</feature>
<dbReference type="Gene3D" id="3.40.50.720">
    <property type="entry name" value="NAD(P)-binding Rossmann-like Domain"/>
    <property type="match status" value="1"/>
</dbReference>
<dbReference type="CDD" id="cd05247">
    <property type="entry name" value="UDP_G4E_1_SDR_e"/>
    <property type="match status" value="1"/>
</dbReference>
<evidence type="ECO:0000256" key="9">
    <source>
        <dbReference type="ARBA" id="ARBA00023235"/>
    </source>
</evidence>
<dbReference type="PANTHER" id="PTHR43725:SF53">
    <property type="entry name" value="UDP-ARABINOSE 4-EPIMERASE 1"/>
    <property type="match status" value="1"/>
</dbReference>
<dbReference type="EMBL" id="CP062796">
    <property type="protein sequence ID" value="QUL99550.1"/>
    <property type="molecule type" value="Genomic_DNA"/>
</dbReference>
<dbReference type="InterPro" id="IPR001509">
    <property type="entry name" value="Epimerase_deHydtase"/>
</dbReference>
<dbReference type="InterPro" id="IPR036291">
    <property type="entry name" value="NAD(P)-bd_dom_sf"/>
</dbReference>
<evidence type="ECO:0000256" key="2">
    <source>
        <dbReference type="ARBA" id="ARBA00001911"/>
    </source>
</evidence>
<dbReference type="KEGG" id="fcz:IMF26_02545"/>
<keyword evidence="8" id="KW-0299">Galactose metabolism</keyword>
<evidence type="ECO:0000256" key="4">
    <source>
        <dbReference type="ARBA" id="ARBA00007637"/>
    </source>
</evidence>
<keyword evidence="9 11" id="KW-0413">Isomerase</keyword>
<dbReference type="GO" id="GO:0033499">
    <property type="term" value="P:galactose catabolic process via UDP-galactose, Leloir pathway"/>
    <property type="evidence" value="ECO:0007669"/>
    <property type="project" value="TreeGrafter"/>
</dbReference>
<evidence type="ECO:0000256" key="10">
    <source>
        <dbReference type="ARBA" id="ARBA00023277"/>
    </source>
</evidence>
<comment type="catalytic activity">
    <reaction evidence="1 11">
        <text>UDP-alpha-D-glucose = UDP-alpha-D-galactose</text>
        <dbReference type="Rhea" id="RHEA:22168"/>
        <dbReference type="ChEBI" id="CHEBI:58885"/>
        <dbReference type="ChEBI" id="CHEBI:66914"/>
        <dbReference type="EC" id="5.1.3.2"/>
    </reaction>
</comment>
<dbReference type="PANTHER" id="PTHR43725">
    <property type="entry name" value="UDP-GLUCOSE 4-EPIMERASE"/>
    <property type="match status" value="1"/>
</dbReference>
<evidence type="ECO:0000259" key="12">
    <source>
        <dbReference type="Pfam" id="PF01370"/>
    </source>
</evidence>
<dbReference type="NCBIfam" id="TIGR01179">
    <property type="entry name" value="galE"/>
    <property type="match status" value="1"/>
</dbReference>
<dbReference type="Gene3D" id="3.90.25.10">
    <property type="entry name" value="UDP-galactose 4-epimerase, domain 1"/>
    <property type="match status" value="1"/>
</dbReference>
<dbReference type="SUPFAM" id="SSF51735">
    <property type="entry name" value="NAD(P)-binding Rossmann-fold domains"/>
    <property type="match status" value="1"/>
</dbReference>